<accession>A0ABM7FA87</accession>
<dbReference type="EMBL" id="AP018448">
    <property type="protein sequence ID" value="BBC32878.1"/>
    <property type="molecule type" value="Genomic_DNA"/>
</dbReference>
<reference evidence="1 2" key="1">
    <citation type="journal article" date="2010" name="ChemBioChem">
        <title>Cloning and characterization of the biosynthetic gene cluster of 16-membered macrolide antibiotic FD-891: involvement of a dual functional cytochrome P450 monooxygenase catalyzing epoxidation and hydroxylation.</title>
        <authorList>
            <person name="Kudo F."/>
            <person name="Motegi A."/>
            <person name="Mizoue K."/>
            <person name="Eguchi T."/>
        </authorList>
    </citation>
    <scope>NUCLEOTIDE SEQUENCE [LARGE SCALE GENOMIC DNA]</scope>
    <source>
        <strain evidence="1 2">A-8890</strain>
    </source>
</reference>
<gene>
    <name evidence="1" type="ORF">SGFS_041720</name>
</gene>
<organism evidence="1 2">
    <name type="scientific">Streptomyces graminofaciens</name>
    <dbReference type="NCBI Taxonomy" id="68212"/>
    <lineage>
        <taxon>Bacteria</taxon>
        <taxon>Bacillati</taxon>
        <taxon>Actinomycetota</taxon>
        <taxon>Actinomycetes</taxon>
        <taxon>Kitasatosporales</taxon>
        <taxon>Streptomycetaceae</taxon>
        <taxon>Streptomyces</taxon>
    </lineage>
</organism>
<keyword evidence="2" id="KW-1185">Reference proteome</keyword>
<evidence type="ECO:0000313" key="2">
    <source>
        <dbReference type="Proteomes" id="UP001321542"/>
    </source>
</evidence>
<evidence type="ECO:0000313" key="1">
    <source>
        <dbReference type="EMBL" id="BBC32878.1"/>
    </source>
</evidence>
<proteinExistence type="predicted"/>
<sequence>MEAVVASGVEAVVASGVEAVVASGWETGSQGVGVGAPGAEPEGPCRLAVGWNPQVHGGGTGVGSWGWEWGLPAARGWGPGAGVVLPFALWSMG</sequence>
<name>A0ABM7FA87_9ACTN</name>
<protein>
    <submittedName>
        <fullName evidence="1">Uncharacterized protein</fullName>
    </submittedName>
</protein>
<reference evidence="1 2" key="2">
    <citation type="journal article" date="2023" name="ChemBioChem">
        <title>Acyltransferase Domain Exchange between Two Independent Type I Polyketide Synthases in the Same Producer Strain of Macrolide Antibiotics.</title>
        <authorList>
            <person name="Kudo F."/>
            <person name="Kishikawa K."/>
            <person name="Tsuboi K."/>
            <person name="Kido T."/>
            <person name="Usui T."/>
            <person name="Hashimoto J."/>
            <person name="Shin-Ya K."/>
            <person name="Miyanaga A."/>
            <person name="Eguchi T."/>
        </authorList>
    </citation>
    <scope>NUCLEOTIDE SEQUENCE [LARGE SCALE GENOMIC DNA]</scope>
    <source>
        <strain evidence="1 2">A-8890</strain>
    </source>
</reference>
<dbReference type="Proteomes" id="UP001321542">
    <property type="component" value="Chromosome"/>
</dbReference>